<accession>A0A5N5JQ32</accession>
<protein>
    <submittedName>
        <fullName evidence="2">Uncharacterized protein</fullName>
    </submittedName>
</protein>
<name>A0A5N5JQ32_9ROSI</name>
<sequence>MDSSNNNSSNTATVQHVTKKSSDDLLRKFAEMSDDDDDGKKLELTWVSRSQSKRRRTRRDVESGYSRESPSHYNPSSSLVERRSLLPPLTRKSALLRQLGIGRSQLKARDLKTKSILASIEKTWRKTLEGASKVLLEKHYNRHRRLISDMV</sequence>
<organism evidence="2 3">
    <name type="scientific">Salix brachista</name>
    <dbReference type="NCBI Taxonomy" id="2182728"/>
    <lineage>
        <taxon>Eukaryota</taxon>
        <taxon>Viridiplantae</taxon>
        <taxon>Streptophyta</taxon>
        <taxon>Embryophyta</taxon>
        <taxon>Tracheophyta</taxon>
        <taxon>Spermatophyta</taxon>
        <taxon>Magnoliopsida</taxon>
        <taxon>eudicotyledons</taxon>
        <taxon>Gunneridae</taxon>
        <taxon>Pentapetalae</taxon>
        <taxon>rosids</taxon>
        <taxon>fabids</taxon>
        <taxon>Malpighiales</taxon>
        <taxon>Salicaceae</taxon>
        <taxon>Saliceae</taxon>
        <taxon>Salix</taxon>
    </lineage>
</organism>
<feature type="region of interest" description="Disordered" evidence="1">
    <location>
        <begin position="1"/>
        <end position="22"/>
    </location>
</feature>
<feature type="compositionally biased region" description="Low complexity" evidence="1">
    <location>
        <begin position="1"/>
        <end position="10"/>
    </location>
</feature>
<feature type="region of interest" description="Disordered" evidence="1">
    <location>
        <begin position="50"/>
        <end position="82"/>
    </location>
</feature>
<gene>
    <name evidence="2" type="ORF">DKX38_023742</name>
</gene>
<feature type="compositionally biased region" description="Polar residues" evidence="1">
    <location>
        <begin position="66"/>
        <end position="79"/>
    </location>
</feature>
<evidence type="ECO:0000313" key="2">
    <source>
        <dbReference type="EMBL" id="KAB5519423.1"/>
    </source>
</evidence>
<keyword evidence="3" id="KW-1185">Reference proteome</keyword>
<dbReference type="Proteomes" id="UP000326939">
    <property type="component" value="Chromosome 16"/>
</dbReference>
<dbReference type="PANTHER" id="PTHR36355">
    <property type="entry name" value="EXPRESSED PROTEIN"/>
    <property type="match status" value="1"/>
</dbReference>
<evidence type="ECO:0000256" key="1">
    <source>
        <dbReference type="SAM" id="MobiDB-lite"/>
    </source>
</evidence>
<dbReference type="EMBL" id="VDCV01000016">
    <property type="protein sequence ID" value="KAB5519423.1"/>
    <property type="molecule type" value="Genomic_DNA"/>
</dbReference>
<reference evidence="3" key="1">
    <citation type="journal article" date="2019" name="Gigascience">
        <title>De novo genome assembly of the endangered Acer yangbiense, a plant species with extremely small populations endemic to Yunnan Province, China.</title>
        <authorList>
            <person name="Yang J."/>
            <person name="Wariss H.M."/>
            <person name="Tao L."/>
            <person name="Zhang R."/>
            <person name="Yun Q."/>
            <person name="Hollingsworth P."/>
            <person name="Dao Z."/>
            <person name="Luo G."/>
            <person name="Guo H."/>
            <person name="Ma Y."/>
            <person name="Sun W."/>
        </authorList>
    </citation>
    <scope>NUCLEOTIDE SEQUENCE [LARGE SCALE GENOMIC DNA]</scope>
    <source>
        <strain evidence="3">cv. br00</strain>
    </source>
</reference>
<proteinExistence type="predicted"/>
<evidence type="ECO:0000313" key="3">
    <source>
        <dbReference type="Proteomes" id="UP000326939"/>
    </source>
</evidence>
<comment type="caution">
    <text evidence="2">The sequence shown here is derived from an EMBL/GenBank/DDBJ whole genome shotgun (WGS) entry which is preliminary data.</text>
</comment>
<dbReference type="AlphaFoldDB" id="A0A5N5JQ32"/>
<dbReference type="PANTHER" id="PTHR36355:SF1">
    <property type="entry name" value="EXPRESSED PROTEIN"/>
    <property type="match status" value="1"/>
</dbReference>